<dbReference type="GO" id="GO:0022857">
    <property type="term" value="F:transmembrane transporter activity"/>
    <property type="evidence" value="ECO:0007669"/>
    <property type="project" value="InterPro"/>
</dbReference>
<dbReference type="SUPFAM" id="SSF103473">
    <property type="entry name" value="MFS general substrate transporter"/>
    <property type="match status" value="1"/>
</dbReference>
<comment type="caution">
    <text evidence="6">The sequence shown here is derived from an EMBL/GenBank/DDBJ whole genome shotgun (WGS) entry which is preliminary data.</text>
</comment>
<reference evidence="6 7" key="1">
    <citation type="submission" date="2021-01" db="EMBL/GenBank/DDBJ databases">
        <title>Cercospora kikuchii MAFF 305040 whole genome shotgun sequence.</title>
        <authorList>
            <person name="Kashiwa T."/>
            <person name="Suzuki T."/>
        </authorList>
    </citation>
    <scope>NUCLEOTIDE SEQUENCE [LARGE SCALE GENOMIC DNA]</scope>
    <source>
        <strain evidence="6 7">MAFF 305040</strain>
    </source>
</reference>
<feature type="transmembrane region" description="Helical" evidence="5">
    <location>
        <begin position="123"/>
        <end position="145"/>
    </location>
</feature>
<dbReference type="InterPro" id="IPR011701">
    <property type="entry name" value="MFS"/>
</dbReference>
<keyword evidence="4 5" id="KW-0472">Membrane</keyword>
<dbReference type="GeneID" id="68293865"/>
<dbReference type="PANTHER" id="PTHR10924">
    <property type="entry name" value="MAJOR FACILITATOR SUPERFAMILY PROTEIN-RELATED"/>
    <property type="match status" value="1"/>
</dbReference>
<feature type="transmembrane region" description="Helical" evidence="5">
    <location>
        <begin position="298"/>
        <end position="323"/>
    </location>
</feature>
<feature type="transmembrane region" description="Helical" evidence="5">
    <location>
        <begin position="335"/>
        <end position="355"/>
    </location>
</feature>
<sequence>MGSQYMYSALPTTQPASDNMDRIASTSTAAPDGYPLHYSDTVDGHKSNGDHDDTDLELANSATALRQDFDHDLQTRTYRVYKARWFGLVQLVLLNAIVSWDWLTFAAVSDTSAKFFRVKSTGINWLSTAFLFAFALSAPATIWVLNKYGPKASITIASVLILIGNWIRYAGAAVDDGYFYVVLTGQLLIGLAQPFVLAAPTRYSDMWFSDAGRVGAVAVTSLANPLGGAIGQIVGPSFASKPSDVPNMVLYVSIISSAATIPSLFLPAKPPSPPSARAEAPKLDLHAALRQLPKNGSFYLMLAPFAVYVGCFNATSSLITQIFHPYGISEDDAGLAGGILIIAGLVASAIISPIVDRTKKHLWAVKILVPIIAIAYTVLVFMPLTRDIVGPYIVCGALGAASFSLLPVALDLLTIVTFPVSPEVSSVVAWTGGQLLGAIFIVVMDQLKGGWDGEPAKTMLTSLIFQAGMAWLVVPCALLLGVWRFKKIIVGSDSHVVGTPPP</sequence>
<dbReference type="AlphaFoldDB" id="A0A9P3FI92"/>
<keyword evidence="7" id="KW-1185">Reference proteome</keyword>
<feature type="transmembrane region" description="Helical" evidence="5">
    <location>
        <begin position="152"/>
        <end position="171"/>
    </location>
</feature>
<feature type="transmembrane region" description="Helical" evidence="5">
    <location>
        <begin position="248"/>
        <end position="268"/>
    </location>
</feature>
<feature type="transmembrane region" description="Helical" evidence="5">
    <location>
        <begin position="211"/>
        <end position="233"/>
    </location>
</feature>
<evidence type="ECO:0000313" key="6">
    <source>
        <dbReference type="EMBL" id="GIZ45107.1"/>
    </source>
</evidence>
<dbReference type="Pfam" id="PF07690">
    <property type="entry name" value="MFS_1"/>
    <property type="match status" value="1"/>
</dbReference>
<keyword evidence="3 5" id="KW-1133">Transmembrane helix</keyword>
<dbReference type="PANTHER" id="PTHR10924:SF6">
    <property type="entry name" value="SOLUTE CARRIER FAMILY 49 MEMBER A3"/>
    <property type="match status" value="1"/>
</dbReference>
<evidence type="ECO:0000256" key="2">
    <source>
        <dbReference type="ARBA" id="ARBA00022692"/>
    </source>
</evidence>
<evidence type="ECO:0000256" key="5">
    <source>
        <dbReference type="SAM" id="Phobius"/>
    </source>
</evidence>
<organism evidence="6 7">
    <name type="scientific">Cercospora kikuchii</name>
    <dbReference type="NCBI Taxonomy" id="84275"/>
    <lineage>
        <taxon>Eukaryota</taxon>
        <taxon>Fungi</taxon>
        <taxon>Dikarya</taxon>
        <taxon>Ascomycota</taxon>
        <taxon>Pezizomycotina</taxon>
        <taxon>Dothideomycetes</taxon>
        <taxon>Dothideomycetidae</taxon>
        <taxon>Mycosphaerellales</taxon>
        <taxon>Mycosphaerellaceae</taxon>
        <taxon>Cercospora</taxon>
    </lineage>
</organism>
<gene>
    <name evidence="6" type="ORF">CKM354_000829000</name>
</gene>
<evidence type="ECO:0000313" key="7">
    <source>
        <dbReference type="Proteomes" id="UP000825890"/>
    </source>
</evidence>
<evidence type="ECO:0000256" key="1">
    <source>
        <dbReference type="ARBA" id="ARBA00004141"/>
    </source>
</evidence>
<feature type="transmembrane region" description="Helical" evidence="5">
    <location>
        <begin position="362"/>
        <end position="382"/>
    </location>
</feature>
<keyword evidence="2 5" id="KW-0812">Transmembrane</keyword>
<evidence type="ECO:0000256" key="4">
    <source>
        <dbReference type="ARBA" id="ARBA00023136"/>
    </source>
</evidence>
<protein>
    <submittedName>
        <fullName evidence="6">Uncharacterized protein</fullName>
    </submittedName>
</protein>
<proteinExistence type="predicted"/>
<feature type="transmembrane region" description="Helical" evidence="5">
    <location>
        <begin position="85"/>
        <end position="103"/>
    </location>
</feature>
<feature type="transmembrane region" description="Helical" evidence="5">
    <location>
        <begin position="424"/>
        <end position="443"/>
    </location>
</feature>
<dbReference type="RefSeq" id="XP_044659594.1">
    <property type="nucleotide sequence ID" value="XM_044803659.1"/>
</dbReference>
<feature type="transmembrane region" description="Helical" evidence="5">
    <location>
        <begin position="463"/>
        <end position="483"/>
    </location>
</feature>
<dbReference type="EMBL" id="BOLY01000005">
    <property type="protein sequence ID" value="GIZ45107.1"/>
    <property type="molecule type" value="Genomic_DNA"/>
</dbReference>
<feature type="transmembrane region" description="Helical" evidence="5">
    <location>
        <begin position="388"/>
        <end position="412"/>
    </location>
</feature>
<accession>A0A9P3FI92</accession>
<dbReference type="InterPro" id="IPR049680">
    <property type="entry name" value="FLVCR1-2_SLC49-like"/>
</dbReference>
<evidence type="ECO:0000256" key="3">
    <source>
        <dbReference type="ARBA" id="ARBA00022989"/>
    </source>
</evidence>
<dbReference type="OrthoDB" id="422206at2759"/>
<name>A0A9P3FI92_9PEZI</name>
<comment type="subcellular location">
    <subcellularLocation>
        <location evidence="1">Membrane</location>
        <topology evidence="1">Multi-pass membrane protein</topology>
    </subcellularLocation>
</comment>
<feature type="transmembrane region" description="Helical" evidence="5">
    <location>
        <begin position="177"/>
        <end position="199"/>
    </location>
</feature>
<dbReference type="GO" id="GO:0016020">
    <property type="term" value="C:membrane"/>
    <property type="evidence" value="ECO:0007669"/>
    <property type="project" value="UniProtKB-SubCell"/>
</dbReference>
<dbReference type="InterPro" id="IPR036259">
    <property type="entry name" value="MFS_trans_sf"/>
</dbReference>
<dbReference type="Proteomes" id="UP000825890">
    <property type="component" value="Unassembled WGS sequence"/>
</dbReference>
<dbReference type="Gene3D" id="1.20.1250.20">
    <property type="entry name" value="MFS general substrate transporter like domains"/>
    <property type="match status" value="2"/>
</dbReference>